<evidence type="ECO:0000313" key="2">
    <source>
        <dbReference type="Proteomes" id="UP000887565"/>
    </source>
</evidence>
<proteinExistence type="predicted"/>
<dbReference type="AlphaFoldDB" id="A0A915IX18"/>
<name>A0A915IX18_ROMCU</name>
<organism evidence="2 3">
    <name type="scientific">Romanomermis culicivorax</name>
    <name type="common">Nematode worm</name>
    <dbReference type="NCBI Taxonomy" id="13658"/>
    <lineage>
        <taxon>Eukaryota</taxon>
        <taxon>Metazoa</taxon>
        <taxon>Ecdysozoa</taxon>
        <taxon>Nematoda</taxon>
        <taxon>Enoplea</taxon>
        <taxon>Dorylaimia</taxon>
        <taxon>Mermithida</taxon>
        <taxon>Mermithoidea</taxon>
        <taxon>Mermithidae</taxon>
        <taxon>Romanomermis</taxon>
    </lineage>
</organism>
<protein>
    <submittedName>
        <fullName evidence="3">Uncharacterized protein</fullName>
    </submittedName>
</protein>
<evidence type="ECO:0000256" key="1">
    <source>
        <dbReference type="SAM" id="MobiDB-lite"/>
    </source>
</evidence>
<keyword evidence="2" id="KW-1185">Reference proteome</keyword>
<dbReference type="WBParaSite" id="nRc.2.0.1.t17950-RA">
    <property type="protein sequence ID" value="nRc.2.0.1.t17950-RA"/>
    <property type="gene ID" value="nRc.2.0.1.g17950"/>
</dbReference>
<dbReference type="Proteomes" id="UP000887565">
    <property type="component" value="Unplaced"/>
</dbReference>
<reference evidence="3" key="1">
    <citation type="submission" date="2022-11" db="UniProtKB">
        <authorList>
            <consortium name="WormBaseParasite"/>
        </authorList>
    </citation>
    <scope>IDENTIFICATION</scope>
</reference>
<feature type="region of interest" description="Disordered" evidence="1">
    <location>
        <begin position="1"/>
        <end position="30"/>
    </location>
</feature>
<accession>A0A915IX18</accession>
<feature type="compositionally biased region" description="Polar residues" evidence="1">
    <location>
        <begin position="18"/>
        <end position="27"/>
    </location>
</feature>
<sequence length="106" mass="12119">MMRIKRKKLKESGETVPKQDNSPTLAPTTLDAKVRQGAKKSPIFSVECPAQYDSVLENRRAYSVSSQAKKGSLAQNQTTHLIRNDRRRENQKTWLISEVDRYIDGK</sequence>
<evidence type="ECO:0000313" key="3">
    <source>
        <dbReference type="WBParaSite" id="nRc.2.0.1.t17950-RA"/>
    </source>
</evidence>